<keyword evidence="3" id="KW-1185">Reference proteome</keyword>
<reference evidence="2" key="1">
    <citation type="submission" date="2019-08" db="EMBL/GenBank/DDBJ databases">
        <title>The improved chromosome-level genome for the pearl oyster Pinctada fucata martensii using PacBio sequencing and Hi-C.</title>
        <authorList>
            <person name="Zheng Z."/>
        </authorList>
    </citation>
    <scope>NUCLEOTIDE SEQUENCE</scope>
    <source>
        <strain evidence="2">ZZ-2019</strain>
        <tissue evidence="2">Adductor muscle</tissue>
    </source>
</reference>
<dbReference type="Gene3D" id="2.60.120.740">
    <property type="match status" value="2"/>
</dbReference>
<dbReference type="GO" id="GO:0030246">
    <property type="term" value="F:carbohydrate binding"/>
    <property type="evidence" value="ECO:0007669"/>
    <property type="project" value="InterPro"/>
</dbReference>
<proteinExistence type="predicted"/>
<dbReference type="Pfam" id="PF02140">
    <property type="entry name" value="SUEL_Lectin"/>
    <property type="match status" value="2"/>
</dbReference>
<evidence type="ECO:0000313" key="3">
    <source>
        <dbReference type="Proteomes" id="UP001186944"/>
    </source>
</evidence>
<dbReference type="InterPro" id="IPR043159">
    <property type="entry name" value="Lectin_gal-bd_sf"/>
</dbReference>
<dbReference type="PANTHER" id="PTHR46780">
    <property type="entry name" value="PROTEIN EVA-1"/>
    <property type="match status" value="1"/>
</dbReference>
<dbReference type="InterPro" id="IPR000922">
    <property type="entry name" value="Lectin_gal-bd_dom"/>
</dbReference>
<comment type="caution">
    <text evidence="2">The sequence shown here is derived from an EMBL/GenBank/DDBJ whole genome shotgun (WGS) entry which is preliminary data.</text>
</comment>
<dbReference type="FunFam" id="2.60.120.740:FF:000001">
    <property type="entry name" value="Adhesion G protein-coupled receptor L2"/>
    <property type="match status" value="1"/>
</dbReference>
<evidence type="ECO:0000313" key="2">
    <source>
        <dbReference type="EMBL" id="KAK3095744.1"/>
    </source>
</evidence>
<dbReference type="CDD" id="cd22827">
    <property type="entry name" value="Gal_Rha_Lectin_SUL-I-like"/>
    <property type="match status" value="1"/>
</dbReference>
<dbReference type="EMBL" id="VSWD01000008">
    <property type="protein sequence ID" value="KAK3095744.1"/>
    <property type="molecule type" value="Genomic_DNA"/>
</dbReference>
<dbReference type="AlphaFoldDB" id="A0AA89BYZ0"/>
<accession>A0AA89BYZ0</accession>
<dbReference type="PROSITE" id="PS50228">
    <property type="entry name" value="SUEL_LECTIN"/>
    <property type="match status" value="2"/>
</dbReference>
<dbReference type="Proteomes" id="UP001186944">
    <property type="component" value="Unassembled WGS sequence"/>
</dbReference>
<name>A0AA89BYZ0_PINIB</name>
<gene>
    <name evidence="2" type="ORF">FSP39_018446</name>
</gene>
<evidence type="ECO:0000259" key="1">
    <source>
        <dbReference type="PROSITE" id="PS50228"/>
    </source>
</evidence>
<organism evidence="2 3">
    <name type="scientific">Pinctada imbricata</name>
    <name type="common">Atlantic pearl-oyster</name>
    <name type="synonym">Pinctada martensii</name>
    <dbReference type="NCBI Taxonomy" id="66713"/>
    <lineage>
        <taxon>Eukaryota</taxon>
        <taxon>Metazoa</taxon>
        <taxon>Spiralia</taxon>
        <taxon>Lophotrochozoa</taxon>
        <taxon>Mollusca</taxon>
        <taxon>Bivalvia</taxon>
        <taxon>Autobranchia</taxon>
        <taxon>Pteriomorphia</taxon>
        <taxon>Pterioida</taxon>
        <taxon>Pterioidea</taxon>
        <taxon>Pteriidae</taxon>
        <taxon>Pinctada</taxon>
    </lineage>
</organism>
<feature type="domain" description="SUEL-type lectin" evidence="1">
    <location>
        <begin position="1"/>
        <end position="60"/>
    </location>
</feature>
<sequence length="154" mass="17092">MTTCWSPEMVKSYCAADYSLYKVYDICNGKHNCELFASSSVFSDPCPNTTKYLDVEFFCEEIGSICDGSSTTLICPDDGRLVIVDASYGRQGNTTCPDDRMIDLNCKARLSLDIVLHECENKKTCNLQASSQSFGDPCPDTSKYLSVSYRCTKS</sequence>
<feature type="domain" description="SUEL-type lectin" evidence="1">
    <location>
        <begin position="65"/>
        <end position="152"/>
    </location>
</feature>
<protein>
    <recommendedName>
        <fullName evidence="1">SUEL-type lectin domain-containing protein</fullName>
    </recommendedName>
</protein>